<gene>
    <name evidence="2" type="ORF">V4836_07605</name>
</gene>
<feature type="compositionally biased region" description="Polar residues" evidence="1">
    <location>
        <begin position="1"/>
        <end position="18"/>
    </location>
</feature>
<organism evidence="2 3">
    <name type="scientific">Kluyvera ascorbata</name>
    <dbReference type="NCBI Taxonomy" id="51288"/>
    <lineage>
        <taxon>Bacteria</taxon>
        <taxon>Pseudomonadati</taxon>
        <taxon>Pseudomonadota</taxon>
        <taxon>Gammaproteobacteria</taxon>
        <taxon>Enterobacterales</taxon>
        <taxon>Enterobacteriaceae</taxon>
        <taxon>Kluyvera</taxon>
    </lineage>
</organism>
<feature type="compositionally biased region" description="Acidic residues" evidence="1">
    <location>
        <begin position="19"/>
        <end position="29"/>
    </location>
</feature>
<keyword evidence="3" id="KW-1185">Reference proteome</keyword>
<evidence type="ECO:0000313" key="2">
    <source>
        <dbReference type="EMBL" id="MEE9654021.1"/>
    </source>
</evidence>
<reference evidence="2 3" key="1">
    <citation type="submission" date="2023-10" db="EMBL/GenBank/DDBJ databases">
        <title>Wastewater isolates of ESBL- and carbapenemase-producing Gram-negative bacteria from New Zealand.</title>
        <authorList>
            <person name="Straub C."/>
            <person name="Weaver L."/>
            <person name="Cornelius A."/>
            <person name="Mcgill E."/>
            <person name="Dyet K."/>
            <person name="White L."/>
            <person name="Pattis I."/>
        </authorList>
    </citation>
    <scope>NUCLEOTIDE SEQUENCE [LARGE SCALE GENOMIC DNA]</scope>
    <source>
        <strain evidence="2 3">ESBL09</strain>
    </source>
</reference>
<protein>
    <submittedName>
        <fullName evidence="2">Uncharacterized protein</fullName>
    </submittedName>
</protein>
<feature type="region of interest" description="Disordered" evidence="1">
    <location>
        <begin position="1"/>
        <end position="32"/>
    </location>
</feature>
<sequence length="55" mass="5994">MTDVSDQVSQAESVGQDNQEADDSDDEQELSGCGVVTSFAWGASWWEEKVRATVL</sequence>
<dbReference type="RefSeq" id="WP_315406812.1">
    <property type="nucleotide sequence ID" value="NZ_JAVLTS010000017.1"/>
</dbReference>
<evidence type="ECO:0000313" key="3">
    <source>
        <dbReference type="Proteomes" id="UP001331691"/>
    </source>
</evidence>
<name>A0AB35X6N3_9ENTR</name>
<dbReference type="AlphaFoldDB" id="A0AB35X6N3"/>
<evidence type="ECO:0000256" key="1">
    <source>
        <dbReference type="SAM" id="MobiDB-lite"/>
    </source>
</evidence>
<proteinExistence type="predicted"/>
<dbReference type="EMBL" id="JAZKKV010000001">
    <property type="protein sequence ID" value="MEE9654021.1"/>
    <property type="molecule type" value="Genomic_DNA"/>
</dbReference>
<accession>A0AB35X6N3</accession>
<dbReference type="Proteomes" id="UP001331691">
    <property type="component" value="Unassembled WGS sequence"/>
</dbReference>
<comment type="caution">
    <text evidence="2">The sequence shown here is derived from an EMBL/GenBank/DDBJ whole genome shotgun (WGS) entry which is preliminary data.</text>
</comment>